<dbReference type="Gene3D" id="3.40.50.300">
    <property type="entry name" value="P-loop containing nucleotide triphosphate hydrolases"/>
    <property type="match status" value="1"/>
</dbReference>
<keyword evidence="5" id="KW-1278">Translocase</keyword>
<dbReference type="GO" id="GO:0055052">
    <property type="term" value="C:ATP-binding cassette (ABC) transporter complex, substrate-binding subunit-containing"/>
    <property type="evidence" value="ECO:0007669"/>
    <property type="project" value="TreeGrafter"/>
</dbReference>
<evidence type="ECO:0000256" key="3">
    <source>
        <dbReference type="ARBA" id="ARBA00022741"/>
    </source>
</evidence>
<dbReference type="Pfam" id="PF00005">
    <property type="entry name" value="ABC_tran"/>
    <property type="match status" value="1"/>
</dbReference>
<dbReference type="GO" id="GO:0005524">
    <property type="term" value="F:ATP binding"/>
    <property type="evidence" value="ECO:0007669"/>
    <property type="project" value="UniProtKB-KW"/>
</dbReference>
<evidence type="ECO:0000259" key="7">
    <source>
        <dbReference type="PROSITE" id="PS50893"/>
    </source>
</evidence>
<dbReference type="Pfam" id="PF08402">
    <property type="entry name" value="TOBE_2"/>
    <property type="match status" value="1"/>
</dbReference>
<dbReference type="EMBL" id="VLXZ01000003">
    <property type="protein sequence ID" value="TSB47408.1"/>
    <property type="molecule type" value="Genomic_DNA"/>
</dbReference>
<evidence type="ECO:0000256" key="6">
    <source>
        <dbReference type="ARBA" id="ARBA00023136"/>
    </source>
</evidence>
<evidence type="ECO:0000313" key="8">
    <source>
        <dbReference type="EMBL" id="TSB47408.1"/>
    </source>
</evidence>
<dbReference type="PROSITE" id="PS00211">
    <property type="entry name" value="ABC_TRANSPORTER_1"/>
    <property type="match status" value="1"/>
</dbReference>
<dbReference type="SMART" id="SM00382">
    <property type="entry name" value="AAA"/>
    <property type="match status" value="1"/>
</dbReference>
<dbReference type="Gene3D" id="2.40.50.140">
    <property type="entry name" value="Nucleic acid-binding proteins"/>
    <property type="match status" value="1"/>
</dbReference>
<dbReference type="GO" id="GO:0016887">
    <property type="term" value="F:ATP hydrolysis activity"/>
    <property type="evidence" value="ECO:0007669"/>
    <property type="project" value="InterPro"/>
</dbReference>
<dbReference type="InterPro" id="IPR003439">
    <property type="entry name" value="ABC_transporter-like_ATP-bd"/>
</dbReference>
<dbReference type="GO" id="GO:0140359">
    <property type="term" value="F:ABC-type transporter activity"/>
    <property type="evidence" value="ECO:0007669"/>
    <property type="project" value="UniProtKB-ARBA"/>
</dbReference>
<dbReference type="PROSITE" id="PS50893">
    <property type="entry name" value="ABC_TRANSPORTER_2"/>
    <property type="match status" value="1"/>
</dbReference>
<dbReference type="InterPro" id="IPR047641">
    <property type="entry name" value="ABC_transpr_MalK/UgpC-like"/>
</dbReference>
<gene>
    <name evidence="8" type="ORF">FN960_06640</name>
</gene>
<name>A0A554A136_9BACI</name>
<evidence type="ECO:0000256" key="2">
    <source>
        <dbReference type="ARBA" id="ARBA00022475"/>
    </source>
</evidence>
<dbReference type="InterPro" id="IPR027417">
    <property type="entry name" value="P-loop_NTPase"/>
</dbReference>
<dbReference type="SUPFAM" id="SSF50331">
    <property type="entry name" value="MOP-like"/>
    <property type="match status" value="1"/>
</dbReference>
<accession>A0A554A136</accession>
<evidence type="ECO:0000256" key="1">
    <source>
        <dbReference type="ARBA" id="ARBA00022448"/>
    </source>
</evidence>
<dbReference type="OrthoDB" id="9802264at2"/>
<dbReference type="RefSeq" id="WP_143847907.1">
    <property type="nucleotide sequence ID" value="NZ_VLXZ01000003.1"/>
</dbReference>
<keyword evidence="4 8" id="KW-0067">ATP-binding</keyword>
<keyword evidence="3" id="KW-0547">Nucleotide-binding</keyword>
<dbReference type="Gene3D" id="2.40.50.100">
    <property type="match status" value="1"/>
</dbReference>
<keyword evidence="9" id="KW-1185">Reference proteome</keyword>
<organism evidence="8 9">
    <name type="scientific">Alkalicoccobacillus porphyridii</name>
    <dbReference type="NCBI Taxonomy" id="2597270"/>
    <lineage>
        <taxon>Bacteria</taxon>
        <taxon>Bacillati</taxon>
        <taxon>Bacillota</taxon>
        <taxon>Bacilli</taxon>
        <taxon>Bacillales</taxon>
        <taxon>Bacillaceae</taxon>
        <taxon>Alkalicoccobacillus</taxon>
    </lineage>
</organism>
<dbReference type="AlphaFoldDB" id="A0A554A136"/>
<dbReference type="FunFam" id="3.40.50.300:FF:000042">
    <property type="entry name" value="Maltose/maltodextrin ABC transporter, ATP-binding protein"/>
    <property type="match status" value="1"/>
</dbReference>
<keyword evidence="2" id="KW-1003">Cell membrane</keyword>
<proteinExistence type="predicted"/>
<keyword evidence="1" id="KW-0813">Transport</keyword>
<evidence type="ECO:0000256" key="4">
    <source>
        <dbReference type="ARBA" id="ARBA00022840"/>
    </source>
</evidence>
<protein>
    <submittedName>
        <fullName evidence="8">ABC transporter ATP-binding protein</fullName>
    </submittedName>
</protein>
<dbReference type="Proteomes" id="UP000318521">
    <property type="component" value="Unassembled WGS sequence"/>
</dbReference>
<dbReference type="InterPro" id="IPR017871">
    <property type="entry name" value="ABC_transporter-like_CS"/>
</dbReference>
<dbReference type="PANTHER" id="PTHR43875:SF15">
    <property type="entry name" value="TREHALOSE IMPORT ATP-BINDING PROTEIN SUGC"/>
    <property type="match status" value="1"/>
</dbReference>
<feature type="domain" description="ABC transporter" evidence="7">
    <location>
        <begin position="4"/>
        <end position="240"/>
    </location>
</feature>
<evidence type="ECO:0000256" key="5">
    <source>
        <dbReference type="ARBA" id="ARBA00022967"/>
    </source>
</evidence>
<sequence>MAFITLQGLNKYFDKQHVLKDINLEIEEGDFMTFLGPSGCGKTTTLRLLAGLETQEEGIIVIGDKIVADGKAHIFAPPAERQLNLVFQNYALWPHMTVFENVSFGLEGRKLNKKEIQRKVEISLEKLQILTYKDRYPSELSGGQQQRVAIARAIVTEPKILLLDEPLSNLDAKLRVEMRAELKRLHHELKTTMIYVTHDQIEAMTMSTKIAVFSEGRILQVDKPIQLYQYPNHLTVAQFIGNPANNFLDATCKEHGQTTVQIQSDLGKIEMSKQWVSELVEDVVLTVRPEDISISKTPLKNAVTGTIKTVLPAGSETIVHIRCGESLLLAKEIGVGNYLPDSTVYIKVKAEGLNIYDRATGARVNHVLEQSHQTDLHVYV</sequence>
<dbReference type="InterPro" id="IPR013611">
    <property type="entry name" value="Transp-assoc_OB_typ2"/>
</dbReference>
<dbReference type="InterPro" id="IPR003593">
    <property type="entry name" value="AAA+_ATPase"/>
</dbReference>
<keyword evidence="6" id="KW-0472">Membrane</keyword>
<dbReference type="PANTHER" id="PTHR43875">
    <property type="entry name" value="MALTODEXTRIN IMPORT ATP-BINDING PROTEIN MSMX"/>
    <property type="match status" value="1"/>
</dbReference>
<reference evidence="8 9" key="1">
    <citation type="submission" date="2019-07" db="EMBL/GenBank/DDBJ databases">
        <authorList>
            <person name="Park Y.J."/>
            <person name="Jeong S.E."/>
            <person name="Jung H.S."/>
        </authorList>
    </citation>
    <scope>NUCLEOTIDE SEQUENCE [LARGE SCALE GENOMIC DNA]</scope>
    <source>
        <strain evidence="9">P16(2019)</strain>
    </source>
</reference>
<evidence type="ECO:0000313" key="9">
    <source>
        <dbReference type="Proteomes" id="UP000318521"/>
    </source>
</evidence>
<dbReference type="InterPro" id="IPR012340">
    <property type="entry name" value="NA-bd_OB-fold"/>
</dbReference>
<dbReference type="SUPFAM" id="SSF52540">
    <property type="entry name" value="P-loop containing nucleoside triphosphate hydrolases"/>
    <property type="match status" value="1"/>
</dbReference>
<dbReference type="InterPro" id="IPR008995">
    <property type="entry name" value="Mo/tungstate-bd_C_term_dom"/>
</dbReference>
<comment type="caution">
    <text evidence="8">The sequence shown here is derived from an EMBL/GenBank/DDBJ whole genome shotgun (WGS) entry which is preliminary data.</text>
</comment>